<comment type="subcellular location">
    <subcellularLocation>
        <location evidence="2">Chromosome</location>
        <location evidence="2">Centromere</location>
    </subcellularLocation>
    <subcellularLocation>
        <location evidence="1">Nucleus</location>
    </subcellularLocation>
</comment>
<feature type="compositionally biased region" description="Polar residues" evidence="11">
    <location>
        <begin position="138"/>
        <end position="149"/>
    </location>
</feature>
<organism evidence="13 14">
    <name type="scientific">Rhamnusium bicolor</name>
    <dbReference type="NCBI Taxonomy" id="1586634"/>
    <lineage>
        <taxon>Eukaryota</taxon>
        <taxon>Metazoa</taxon>
        <taxon>Ecdysozoa</taxon>
        <taxon>Arthropoda</taxon>
        <taxon>Hexapoda</taxon>
        <taxon>Insecta</taxon>
        <taxon>Pterygota</taxon>
        <taxon>Neoptera</taxon>
        <taxon>Endopterygota</taxon>
        <taxon>Coleoptera</taxon>
        <taxon>Polyphaga</taxon>
        <taxon>Cucujiformia</taxon>
        <taxon>Chrysomeloidea</taxon>
        <taxon>Cerambycidae</taxon>
        <taxon>Lepturinae</taxon>
        <taxon>Rhagiini</taxon>
        <taxon>Rhamnusium</taxon>
    </lineage>
</organism>
<dbReference type="AlphaFoldDB" id="A0AAV8ZJT3"/>
<gene>
    <name evidence="13" type="ORF">NQ314_005423</name>
</gene>
<comment type="similarity">
    <text evidence="3">Belongs to the borealin family.</text>
</comment>
<evidence type="ECO:0000259" key="12">
    <source>
        <dbReference type="Pfam" id="PF10512"/>
    </source>
</evidence>
<dbReference type="PANTHER" id="PTHR16040">
    <property type="entry name" value="AUSTRALIN, ISOFORM A-RELATED"/>
    <property type="match status" value="1"/>
</dbReference>
<feature type="coiled-coil region" evidence="10">
    <location>
        <begin position="12"/>
        <end position="57"/>
    </location>
</feature>
<sequence length="281" mass="31900">MPRTKVKRTTSRQQLDEKETNLRNVLQCIQNQKKEMLAKLEDEKKKMLDAYELFANEVKLAIPYKYLNMTIREIIDSESLETTRSVHCISKADLLNATRNIKKERRTVKRSTSLVDDEGYLTAESVTSGGRKSRSKVKTLQSSRATRSLSRNNTVGVVTAYKTPANKNTPPNTYGVVTPKCKFLEFSENVNPTHLKFYYDAPKNGEVALSMQGSPLYTASVVNENMANINIPLLDGRLLTLQPQRGLRISQIPQFDPETLRQLETLRENLSKVCAASERQK</sequence>
<accession>A0AAV8ZJT3</accession>
<dbReference type="GO" id="GO:0051233">
    <property type="term" value="C:spindle midzone"/>
    <property type="evidence" value="ECO:0007669"/>
    <property type="project" value="TreeGrafter"/>
</dbReference>
<keyword evidence="7" id="KW-0539">Nucleus</keyword>
<evidence type="ECO:0000256" key="11">
    <source>
        <dbReference type="SAM" id="MobiDB-lite"/>
    </source>
</evidence>
<dbReference type="Pfam" id="PF10512">
    <property type="entry name" value="Borealin"/>
    <property type="match status" value="1"/>
</dbReference>
<dbReference type="GO" id="GO:0005634">
    <property type="term" value="C:nucleus"/>
    <property type="evidence" value="ECO:0007669"/>
    <property type="project" value="UniProtKB-SubCell"/>
</dbReference>
<evidence type="ECO:0000256" key="9">
    <source>
        <dbReference type="ARBA" id="ARBA00023328"/>
    </source>
</evidence>
<reference evidence="13" key="1">
    <citation type="journal article" date="2023" name="Insect Mol. Biol.">
        <title>Genome sequencing provides insights into the evolution of gene families encoding plant cell wall-degrading enzymes in longhorned beetles.</title>
        <authorList>
            <person name="Shin N.R."/>
            <person name="Okamura Y."/>
            <person name="Kirsch R."/>
            <person name="Pauchet Y."/>
        </authorList>
    </citation>
    <scope>NUCLEOTIDE SEQUENCE</scope>
    <source>
        <strain evidence="13">RBIC_L_NR</strain>
    </source>
</reference>
<dbReference type="Proteomes" id="UP001162156">
    <property type="component" value="Unassembled WGS sequence"/>
</dbReference>
<keyword evidence="6" id="KW-0498">Mitosis</keyword>
<comment type="caution">
    <text evidence="13">The sequence shown here is derived from an EMBL/GenBank/DDBJ whole genome shotgun (WGS) entry which is preliminary data.</text>
</comment>
<keyword evidence="8" id="KW-0131">Cell cycle</keyword>
<evidence type="ECO:0000256" key="5">
    <source>
        <dbReference type="ARBA" id="ARBA00022618"/>
    </source>
</evidence>
<proteinExistence type="inferred from homology"/>
<evidence type="ECO:0000256" key="6">
    <source>
        <dbReference type="ARBA" id="ARBA00022776"/>
    </source>
</evidence>
<evidence type="ECO:0000313" key="14">
    <source>
        <dbReference type="Proteomes" id="UP001162156"/>
    </source>
</evidence>
<dbReference type="GO" id="GO:0051301">
    <property type="term" value="P:cell division"/>
    <property type="evidence" value="ECO:0007669"/>
    <property type="project" value="UniProtKB-KW"/>
</dbReference>
<dbReference type="EMBL" id="JANEYF010001514">
    <property type="protein sequence ID" value="KAJ8963702.1"/>
    <property type="molecule type" value="Genomic_DNA"/>
</dbReference>
<name>A0AAV8ZJT3_9CUCU</name>
<dbReference type="PANTHER" id="PTHR16040:SF7">
    <property type="entry name" value="AUSTRALIN, ISOFORM A-RELATED"/>
    <property type="match status" value="1"/>
</dbReference>
<evidence type="ECO:0000256" key="3">
    <source>
        <dbReference type="ARBA" id="ARBA00009914"/>
    </source>
</evidence>
<feature type="domain" description="Borealin C-terminal" evidence="12">
    <location>
        <begin position="190"/>
        <end position="275"/>
    </location>
</feature>
<evidence type="ECO:0000256" key="10">
    <source>
        <dbReference type="SAM" id="Coils"/>
    </source>
</evidence>
<keyword evidence="10" id="KW-0175">Coiled coil</keyword>
<feature type="region of interest" description="Disordered" evidence="11">
    <location>
        <begin position="125"/>
        <end position="149"/>
    </location>
</feature>
<dbReference type="InterPro" id="IPR046466">
    <property type="entry name" value="Borealin_C"/>
</dbReference>
<evidence type="ECO:0000256" key="1">
    <source>
        <dbReference type="ARBA" id="ARBA00004123"/>
    </source>
</evidence>
<evidence type="ECO:0000256" key="7">
    <source>
        <dbReference type="ARBA" id="ARBA00023242"/>
    </source>
</evidence>
<evidence type="ECO:0000256" key="8">
    <source>
        <dbReference type="ARBA" id="ARBA00023306"/>
    </source>
</evidence>
<keyword evidence="14" id="KW-1185">Reference proteome</keyword>
<dbReference type="GO" id="GO:0000775">
    <property type="term" value="C:chromosome, centromeric region"/>
    <property type="evidence" value="ECO:0007669"/>
    <property type="project" value="UniProtKB-SubCell"/>
</dbReference>
<evidence type="ECO:0000256" key="2">
    <source>
        <dbReference type="ARBA" id="ARBA00004584"/>
    </source>
</evidence>
<keyword evidence="5" id="KW-0132">Cell division</keyword>
<evidence type="ECO:0000313" key="13">
    <source>
        <dbReference type="EMBL" id="KAJ8963702.1"/>
    </source>
</evidence>
<keyword evidence="4" id="KW-0158">Chromosome</keyword>
<dbReference type="InterPro" id="IPR018867">
    <property type="entry name" value="Cell_div_borealin"/>
</dbReference>
<dbReference type="GO" id="GO:0000070">
    <property type="term" value="P:mitotic sister chromatid segregation"/>
    <property type="evidence" value="ECO:0007669"/>
    <property type="project" value="TreeGrafter"/>
</dbReference>
<protein>
    <recommendedName>
        <fullName evidence="12">Borealin C-terminal domain-containing protein</fullName>
    </recommendedName>
</protein>
<evidence type="ECO:0000256" key="4">
    <source>
        <dbReference type="ARBA" id="ARBA00022454"/>
    </source>
</evidence>
<keyword evidence="9" id="KW-0137">Centromere</keyword>
<dbReference type="GO" id="GO:0032133">
    <property type="term" value="C:chromosome passenger complex"/>
    <property type="evidence" value="ECO:0007669"/>
    <property type="project" value="TreeGrafter"/>
</dbReference>